<gene>
    <name evidence="4" type="ORF">ENN04_08020</name>
</gene>
<reference evidence="4" key="1">
    <citation type="journal article" date="2020" name="mSystems">
        <title>Genome- and Community-Level Interaction Insights into Carbon Utilization and Element Cycling Functions of Hydrothermarchaeota in Hydrothermal Sediment.</title>
        <authorList>
            <person name="Zhou Z."/>
            <person name="Liu Y."/>
            <person name="Xu W."/>
            <person name="Pan J."/>
            <person name="Luo Z.H."/>
            <person name="Li M."/>
        </authorList>
    </citation>
    <scope>NUCLEOTIDE SEQUENCE [LARGE SCALE GENOMIC DNA]</scope>
    <source>
        <strain evidence="4">SpSt-114</strain>
    </source>
</reference>
<comment type="caution">
    <text evidence="4">The sequence shown here is derived from an EMBL/GenBank/DDBJ whole genome shotgun (WGS) entry which is preliminary data.</text>
</comment>
<dbReference type="Gene3D" id="3.90.550.10">
    <property type="entry name" value="Spore Coat Polysaccharide Biosynthesis Protein SpsA, Chain A"/>
    <property type="match status" value="1"/>
</dbReference>
<keyword evidence="4" id="KW-0808">Transferase</keyword>
<protein>
    <submittedName>
        <fullName evidence="4">Glycosyltransferase family 2 protein</fullName>
    </submittedName>
</protein>
<dbReference type="SUPFAM" id="SSF53448">
    <property type="entry name" value="Nucleotide-diphospho-sugar transferases"/>
    <property type="match status" value="1"/>
</dbReference>
<dbReference type="GO" id="GO:0016740">
    <property type="term" value="F:transferase activity"/>
    <property type="evidence" value="ECO:0007669"/>
    <property type="project" value="UniProtKB-KW"/>
</dbReference>
<dbReference type="PANTHER" id="PTHR43630">
    <property type="entry name" value="POLY-BETA-1,6-N-ACETYL-D-GLUCOSAMINE SYNTHASE"/>
    <property type="match status" value="1"/>
</dbReference>
<name>A0A7C5X3Y4_9AQUI</name>
<evidence type="ECO:0000256" key="2">
    <source>
        <dbReference type="SAM" id="Phobius"/>
    </source>
</evidence>
<dbReference type="InterPro" id="IPR029044">
    <property type="entry name" value="Nucleotide-diphossugar_trans"/>
</dbReference>
<sequence length="255" mass="30430">MGLSVLILTKNEEKNIKRAIESVKDIADEIVVLDSGSTDRTVEIAESLGAKVFFHEWDGYAQQRNRGIELCSEDWVLVLDADEEVSEELRNSISKAISSHTAEVYMVCRKTYYLGKFLEHTWYPEWRVRLFKKDLVRFEGDLHEQAVFKGEAHKLKGDLYHYSYENLYHQYEKTLRYAKIMAESYHKKGKKFRLYNLLFNPLWSFFKVYFLQRGFLDGVRGFLVAFSSFFYTFLKYMFLLELELKEKHKENLWKR</sequence>
<proteinExistence type="inferred from homology"/>
<keyword evidence="2" id="KW-0812">Transmembrane</keyword>
<evidence type="ECO:0000256" key="1">
    <source>
        <dbReference type="ARBA" id="ARBA00038494"/>
    </source>
</evidence>
<keyword evidence="2" id="KW-1133">Transmembrane helix</keyword>
<dbReference type="EMBL" id="DSAC01000098">
    <property type="protein sequence ID" value="HHO74557.1"/>
    <property type="molecule type" value="Genomic_DNA"/>
</dbReference>
<keyword evidence="2" id="KW-0472">Membrane</keyword>
<feature type="domain" description="Glycosyltransferase 2-like" evidence="3">
    <location>
        <begin position="4"/>
        <end position="135"/>
    </location>
</feature>
<comment type="similarity">
    <text evidence="1">Belongs to the glycosyltransferase 2 family. WaaE/KdtX subfamily.</text>
</comment>
<accession>A0A7C5X3Y4</accession>
<dbReference type="PANTHER" id="PTHR43630:SF2">
    <property type="entry name" value="GLYCOSYLTRANSFERASE"/>
    <property type="match status" value="1"/>
</dbReference>
<organism evidence="4">
    <name type="scientific">Thermocrinis ruber</name>
    <dbReference type="NCBI Taxonomy" id="75906"/>
    <lineage>
        <taxon>Bacteria</taxon>
        <taxon>Pseudomonadati</taxon>
        <taxon>Aquificota</taxon>
        <taxon>Aquificia</taxon>
        <taxon>Aquificales</taxon>
        <taxon>Aquificaceae</taxon>
        <taxon>Thermocrinis</taxon>
    </lineage>
</organism>
<evidence type="ECO:0000259" key="3">
    <source>
        <dbReference type="Pfam" id="PF00535"/>
    </source>
</evidence>
<dbReference type="CDD" id="cd02511">
    <property type="entry name" value="Beta4Glucosyltransferase"/>
    <property type="match status" value="1"/>
</dbReference>
<dbReference type="Pfam" id="PF00535">
    <property type="entry name" value="Glycos_transf_2"/>
    <property type="match status" value="1"/>
</dbReference>
<dbReference type="AlphaFoldDB" id="A0A7C5X3Y4"/>
<evidence type="ECO:0000313" key="4">
    <source>
        <dbReference type="EMBL" id="HHO74557.1"/>
    </source>
</evidence>
<feature type="transmembrane region" description="Helical" evidence="2">
    <location>
        <begin position="218"/>
        <end position="239"/>
    </location>
</feature>
<dbReference type="InterPro" id="IPR001173">
    <property type="entry name" value="Glyco_trans_2-like"/>
</dbReference>